<evidence type="ECO:0000256" key="5">
    <source>
        <dbReference type="ARBA" id="ARBA00023136"/>
    </source>
</evidence>
<evidence type="ECO:0000256" key="6">
    <source>
        <dbReference type="ARBA" id="ARBA00023170"/>
    </source>
</evidence>
<evidence type="ECO:0000313" key="12">
    <source>
        <dbReference type="EMBL" id="CAF1289174.1"/>
    </source>
</evidence>
<keyword evidence="7 8" id="KW-0807">Transducer</keyword>
<protein>
    <recommendedName>
        <fullName evidence="11">G-protein coupled receptors family 1 profile domain-containing protein</fullName>
    </recommendedName>
</protein>
<dbReference type="SUPFAM" id="SSF81321">
    <property type="entry name" value="Family A G protein-coupled receptor-like"/>
    <property type="match status" value="1"/>
</dbReference>
<comment type="similarity">
    <text evidence="8">Belongs to the G-protein coupled receptor 1 family.</text>
</comment>
<evidence type="ECO:0000256" key="4">
    <source>
        <dbReference type="ARBA" id="ARBA00023040"/>
    </source>
</evidence>
<feature type="region of interest" description="Disordered" evidence="9">
    <location>
        <begin position="352"/>
        <end position="373"/>
    </location>
</feature>
<evidence type="ECO:0000259" key="11">
    <source>
        <dbReference type="PROSITE" id="PS50262"/>
    </source>
</evidence>
<comment type="subcellular location">
    <subcellularLocation>
        <location evidence="1">Membrane</location>
        <topology evidence="1">Multi-pass membrane protein</topology>
    </subcellularLocation>
</comment>
<keyword evidence="3 10" id="KW-1133">Transmembrane helix</keyword>
<evidence type="ECO:0000256" key="1">
    <source>
        <dbReference type="ARBA" id="ARBA00004141"/>
    </source>
</evidence>
<evidence type="ECO:0000313" key="13">
    <source>
        <dbReference type="EMBL" id="CAF4093621.1"/>
    </source>
</evidence>
<evidence type="ECO:0000256" key="3">
    <source>
        <dbReference type="ARBA" id="ARBA00022989"/>
    </source>
</evidence>
<dbReference type="Pfam" id="PF00001">
    <property type="entry name" value="7tm_1"/>
    <property type="match status" value="1"/>
</dbReference>
<dbReference type="EMBL" id="CAJNOQ010011971">
    <property type="protein sequence ID" value="CAF1289174.1"/>
    <property type="molecule type" value="Genomic_DNA"/>
</dbReference>
<feature type="transmembrane region" description="Helical" evidence="10">
    <location>
        <begin position="251"/>
        <end position="276"/>
    </location>
</feature>
<dbReference type="PRINTS" id="PR00237">
    <property type="entry name" value="GPCRRHODOPSN"/>
</dbReference>
<dbReference type="InterPro" id="IPR000276">
    <property type="entry name" value="GPCR_Rhodpsn"/>
</dbReference>
<accession>A0A815CVL6</accession>
<dbReference type="EMBL" id="CAJOBC010031813">
    <property type="protein sequence ID" value="CAF4093621.1"/>
    <property type="molecule type" value="Genomic_DNA"/>
</dbReference>
<keyword evidence="5 10" id="KW-0472">Membrane</keyword>
<evidence type="ECO:0000256" key="2">
    <source>
        <dbReference type="ARBA" id="ARBA00022692"/>
    </source>
</evidence>
<dbReference type="PANTHER" id="PTHR24243">
    <property type="entry name" value="G-PROTEIN COUPLED RECEPTOR"/>
    <property type="match status" value="1"/>
</dbReference>
<feature type="transmembrane region" description="Helical" evidence="10">
    <location>
        <begin position="296"/>
        <end position="315"/>
    </location>
</feature>
<dbReference type="Proteomes" id="UP000681722">
    <property type="component" value="Unassembled WGS sequence"/>
</dbReference>
<feature type="compositionally biased region" description="Basic and acidic residues" evidence="9">
    <location>
        <begin position="362"/>
        <end position="373"/>
    </location>
</feature>
<keyword evidence="2 8" id="KW-0812">Transmembrane</keyword>
<dbReference type="OrthoDB" id="9983318at2759"/>
<keyword evidence="6 8" id="KW-0675">Receptor</keyword>
<gene>
    <name evidence="12" type="ORF">GPM918_LOCUS27945</name>
    <name evidence="13" type="ORF">SRO942_LOCUS28372</name>
</gene>
<dbReference type="Gene3D" id="1.20.1070.10">
    <property type="entry name" value="Rhodopsin 7-helix transmembrane proteins"/>
    <property type="match status" value="1"/>
</dbReference>
<proteinExistence type="inferred from homology"/>
<feature type="transmembrane region" description="Helical" evidence="10">
    <location>
        <begin position="152"/>
        <end position="172"/>
    </location>
</feature>
<dbReference type="AlphaFoldDB" id="A0A815CVL6"/>
<dbReference type="PROSITE" id="PS50262">
    <property type="entry name" value="G_PROTEIN_RECEP_F1_2"/>
    <property type="match status" value="1"/>
</dbReference>
<dbReference type="InterPro" id="IPR017452">
    <property type="entry name" value="GPCR_Rhodpsn_7TM"/>
</dbReference>
<feature type="domain" description="G-protein coupled receptors family 1 profile" evidence="11">
    <location>
        <begin position="47"/>
        <end position="313"/>
    </location>
</feature>
<keyword evidence="4 8" id="KW-0297">G-protein coupled receptor</keyword>
<feature type="compositionally biased region" description="Basic residues" evidence="9">
    <location>
        <begin position="352"/>
        <end position="361"/>
    </location>
</feature>
<feature type="transmembrane region" description="Helical" evidence="10">
    <location>
        <begin position="26"/>
        <end position="52"/>
    </location>
</feature>
<dbReference type="Proteomes" id="UP000663829">
    <property type="component" value="Unassembled WGS sequence"/>
</dbReference>
<evidence type="ECO:0000256" key="10">
    <source>
        <dbReference type="SAM" id="Phobius"/>
    </source>
</evidence>
<feature type="transmembrane region" description="Helical" evidence="10">
    <location>
        <begin position="64"/>
        <end position="83"/>
    </location>
</feature>
<evidence type="ECO:0000256" key="8">
    <source>
        <dbReference type="RuleBase" id="RU000688"/>
    </source>
</evidence>
<sequence length="395" mass="46630">LMNYSTKFNDLQILNDTLPVHLQRRYYLVIRILSIYALCLVITGTVGNVLTITVLTRRNLWRYVTMRYLTVVSLADIISLYGWNLNNFYKFTLNQQHSNLEDLSLIHCRLVSYMSFVGLQLSSWCLTAVSLDRSLSLYSLSWKQKWGKLSRTVDNISILTCACLLLNCHILFLNGYRDDDDRRTTRCYATKTNAHYIFPQWERVHLVMYNLCPFCIMLISNTYIIHVTTIQRVQQIKTQRSRWSIKRRRQLTCMLMLVTFAFIVLTLPSCIYFVFFRHHMIRDTSSSRLYRSMIQIILNSIQFTSHSINFFLYCFSSTNFRDEFRSLLTKICPIVYCSVKRKPSLFAVTKKHQERHSRHAKQQNERESTLEHQHTGVTVRFKDLQITGHDGSDLT</sequence>
<dbReference type="GO" id="GO:0005886">
    <property type="term" value="C:plasma membrane"/>
    <property type="evidence" value="ECO:0007669"/>
    <property type="project" value="TreeGrafter"/>
</dbReference>
<reference evidence="12" key="1">
    <citation type="submission" date="2021-02" db="EMBL/GenBank/DDBJ databases">
        <authorList>
            <person name="Nowell W R."/>
        </authorList>
    </citation>
    <scope>NUCLEOTIDE SEQUENCE</scope>
</reference>
<organism evidence="12 14">
    <name type="scientific">Didymodactylos carnosus</name>
    <dbReference type="NCBI Taxonomy" id="1234261"/>
    <lineage>
        <taxon>Eukaryota</taxon>
        <taxon>Metazoa</taxon>
        <taxon>Spiralia</taxon>
        <taxon>Gnathifera</taxon>
        <taxon>Rotifera</taxon>
        <taxon>Eurotatoria</taxon>
        <taxon>Bdelloidea</taxon>
        <taxon>Philodinida</taxon>
        <taxon>Philodinidae</taxon>
        <taxon>Didymodactylos</taxon>
    </lineage>
</organism>
<keyword evidence="14" id="KW-1185">Reference proteome</keyword>
<evidence type="ECO:0000313" key="14">
    <source>
        <dbReference type="Proteomes" id="UP000663829"/>
    </source>
</evidence>
<name>A0A815CVL6_9BILA</name>
<feature type="transmembrane region" description="Helical" evidence="10">
    <location>
        <begin position="206"/>
        <end position="230"/>
    </location>
</feature>
<dbReference type="PROSITE" id="PS00237">
    <property type="entry name" value="G_PROTEIN_RECEP_F1_1"/>
    <property type="match status" value="1"/>
</dbReference>
<comment type="caution">
    <text evidence="12">The sequence shown here is derived from an EMBL/GenBank/DDBJ whole genome shotgun (WGS) entry which is preliminary data.</text>
</comment>
<feature type="non-terminal residue" evidence="12">
    <location>
        <position position="1"/>
    </location>
</feature>
<evidence type="ECO:0000256" key="9">
    <source>
        <dbReference type="SAM" id="MobiDB-lite"/>
    </source>
</evidence>
<evidence type="ECO:0000256" key="7">
    <source>
        <dbReference type="ARBA" id="ARBA00023224"/>
    </source>
</evidence>
<dbReference type="GO" id="GO:0004930">
    <property type="term" value="F:G protein-coupled receptor activity"/>
    <property type="evidence" value="ECO:0007669"/>
    <property type="project" value="UniProtKB-KW"/>
</dbReference>
<dbReference type="PANTHER" id="PTHR24243:SF230">
    <property type="entry name" value="G-PROTEIN COUPLED RECEPTORS FAMILY 1 PROFILE DOMAIN-CONTAINING PROTEIN"/>
    <property type="match status" value="1"/>
</dbReference>